<dbReference type="PROSITE" id="PS51077">
    <property type="entry name" value="HTH_ICLR"/>
    <property type="match status" value="1"/>
</dbReference>
<evidence type="ECO:0000256" key="1">
    <source>
        <dbReference type="ARBA" id="ARBA00023015"/>
    </source>
</evidence>
<evidence type="ECO:0000256" key="2">
    <source>
        <dbReference type="ARBA" id="ARBA00023125"/>
    </source>
</evidence>
<comment type="caution">
    <text evidence="6">The sequence shown here is derived from an EMBL/GenBank/DDBJ whole genome shotgun (WGS) entry which is preliminary data.</text>
</comment>
<evidence type="ECO:0000259" key="5">
    <source>
        <dbReference type="PROSITE" id="PS51078"/>
    </source>
</evidence>
<dbReference type="InterPro" id="IPR036390">
    <property type="entry name" value="WH_DNA-bd_sf"/>
</dbReference>
<dbReference type="RefSeq" id="WP_256655886.1">
    <property type="nucleotide sequence ID" value="NZ_JANIAA010000063.1"/>
</dbReference>
<reference evidence="6 7" key="1">
    <citation type="submission" date="2022-07" db="EMBL/GenBank/DDBJ databases">
        <authorList>
            <person name="Phongsopitanun W."/>
            <person name="Tanasupawat S."/>
        </authorList>
    </citation>
    <scope>NUCLEOTIDE SEQUENCE [LARGE SCALE GENOMIC DNA]</scope>
    <source>
        <strain evidence="6 7">RCU-064</strain>
    </source>
</reference>
<dbReference type="PANTHER" id="PTHR30136">
    <property type="entry name" value="HELIX-TURN-HELIX TRANSCRIPTIONAL REGULATOR, ICLR FAMILY"/>
    <property type="match status" value="1"/>
</dbReference>
<evidence type="ECO:0000259" key="4">
    <source>
        <dbReference type="PROSITE" id="PS51077"/>
    </source>
</evidence>
<dbReference type="InterPro" id="IPR014757">
    <property type="entry name" value="Tscrpt_reg_IclR_C"/>
</dbReference>
<dbReference type="InterPro" id="IPR005471">
    <property type="entry name" value="Tscrpt_reg_IclR_N"/>
</dbReference>
<dbReference type="Pfam" id="PF09339">
    <property type="entry name" value="HTH_IclR"/>
    <property type="match status" value="1"/>
</dbReference>
<feature type="domain" description="IclR-ED" evidence="5">
    <location>
        <begin position="72"/>
        <end position="258"/>
    </location>
</feature>
<keyword evidence="3" id="KW-0804">Transcription</keyword>
<feature type="domain" description="HTH iclR-type" evidence="4">
    <location>
        <begin position="10"/>
        <end position="71"/>
    </location>
</feature>
<dbReference type="InterPro" id="IPR036388">
    <property type="entry name" value="WH-like_DNA-bd_sf"/>
</dbReference>
<dbReference type="Gene3D" id="3.30.450.40">
    <property type="match status" value="1"/>
</dbReference>
<gene>
    <name evidence="6" type="ORF">NP777_44400</name>
</gene>
<dbReference type="PANTHER" id="PTHR30136:SF24">
    <property type="entry name" value="HTH-TYPE TRANSCRIPTIONAL REPRESSOR ALLR"/>
    <property type="match status" value="1"/>
</dbReference>
<accession>A0ABT1VCL4</accession>
<dbReference type="Pfam" id="PF01614">
    <property type="entry name" value="IclR_C"/>
    <property type="match status" value="1"/>
</dbReference>
<evidence type="ECO:0000256" key="3">
    <source>
        <dbReference type="ARBA" id="ARBA00023163"/>
    </source>
</evidence>
<keyword evidence="7" id="KW-1185">Reference proteome</keyword>
<keyword evidence="2" id="KW-0238">DNA-binding</keyword>
<evidence type="ECO:0000313" key="6">
    <source>
        <dbReference type="EMBL" id="MCQ8195144.1"/>
    </source>
</evidence>
<dbReference type="Gene3D" id="1.10.10.10">
    <property type="entry name" value="Winged helix-like DNA-binding domain superfamily/Winged helix DNA-binding domain"/>
    <property type="match status" value="1"/>
</dbReference>
<dbReference type="SUPFAM" id="SSF46785">
    <property type="entry name" value="Winged helix' DNA-binding domain"/>
    <property type="match status" value="1"/>
</dbReference>
<dbReference type="PROSITE" id="PS51078">
    <property type="entry name" value="ICLR_ED"/>
    <property type="match status" value="1"/>
</dbReference>
<proteinExistence type="predicted"/>
<dbReference type="SMART" id="SM00346">
    <property type="entry name" value="HTH_ICLR"/>
    <property type="match status" value="1"/>
</dbReference>
<dbReference type="EMBL" id="JANIAA010000063">
    <property type="protein sequence ID" value="MCQ8195144.1"/>
    <property type="molecule type" value="Genomic_DNA"/>
</dbReference>
<name>A0ABT1VCL4_9ACTN</name>
<sequence>MAARTAPTLISSVQRAFRLMEAVGAHEGGAPAKRLARETGLPLATTYHLLRTMAHEGYVSRLDDGGFVIGDKLRALESGSREQVMLARVRPALAALRDELSAAAYLTFYDEGEIRIADIVDGPQAPRVDLWVGCEDAGHATALGKCVLRELGDEARHDYLSRHPLVDLTPRTVTRSDDLLRRLDSPTGSPLVADLEEYALGTVCFAVPIYYGEDRLGSLGISLRADRLARLTERDPHRELFRTHLVPTASRVSRNLSLTI</sequence>
<evidence type="ECO:0000313" key="7">
    <source>
        <dbReference type="Proteomes" id="UP001204746"/>
    </source>
</evidence>
<dbReference type="InterPro" id="IPR050707">
    <property type="entry name" value="HTH_MetabolicPath_Reg"/>
</dbReference>
<dbReference type="InterPro" id="IPR029016">
    <property type="entry name" value="GAF-like_dom_sf"/>
</dbReference>
<protein>
    <submittedName>
        <fullName evidence="6">Helix-turn-helix domain-containing protein</fullName>
    </submittedName>
</protein>
<dbReference type="SUPFAM" id="SSF55781">
    <property type="entry name" value="GAF domain-like"/>
    <property type="match status" value="1"/>
</dbReference>
<organism evidence="6 7">
    <name type="scientific">Streptomyces rugosispiralis</name>
    <dbReference type="NCBI Taxonomy" id="2967341"/>
    <lineage>
        <taxon>Bacteria</taxon>
        <taxon>Bacillati</taxon>
        <taxon>Actinomycetota</taxon>
        <taxon>Actinomycetes</taxon>
        <taxon>Kitasatosporales</taxon>
        <taxon>Streptomycetaceae</taxon>
        <taxon>Streptomyces</taxon>
    </lineage>
</organism>
<keyword evidence="1" id="KW-0805">Transcription regulation</keyword>
<dbReference type="Proteomes" id="UP001204746">
    <property type="component" value="Unassembled WGS sequence"/>
</dbReference>